<proteinExistence type="predicted"/>
<evidence type="ECO:0000313" key="5">
    <source>
        <dbReference type="Proteomes" id="UP000289738"/>
    </source>
</evidence>
<evidence type="ECO:0000259" key="3">
    <source>
        <dbReference type="Pfam" id="PF10551"/>
    </source>
</evidence>
<sequence>MECVVAEPVDCVPSPGGNEISSNSNENLVEPLVIDHVQMTKATQMLDVTDVGSDEMDIWDELPDHGTLEEDEIPSVGMRYAKKVGFATKIRTTTFDKITKEPVNQAIHCNRDRIRGSRVKAPTRKNPISAAGCKARIYVKFDKEKQEWIFFKVELRHTHPCSAKKAVHYREYRQLSMHAKYVIQNNDEAVIRPNKTFLSLANEAGGPSNLGFSEKDLRNYITARLRTSNANTDVREMMNYFMRMKDINPNFFYAVQLDDECRFRSAVWVDARCRASYEYYGDVVSLDSTYSTNRHGLPFASFVSVNHHGKSTLLGCALLGNEEIPSYEWVFTQWLTCIGTAPQCIIIDQYLYDDRRMWVPIFFKGEFWAAMRSTQRSESMHAFYGGILHSKTSLVQFVHEYDNVLGSKEQRKLEDDAVDSRGFVKKADCRASVVTEDWLVVCMKVEEKKLVHDTMICDSYVVHFDRSTQENIKRKHTYIKSSHDVSRSDVSHDAFKGLCAHFYNIAQEFVNDDDETALLHAALEETRAKLSEHRAKKRSASVAENHTSIGSQHSNVLGVVDIQAPPLVTTKGRPKSKRLGSTLEKSFNKSRQRKNKNASRVVRSNTYQDTNTGDPIARTVPEQVGSFMSLLSSFDKS</sequence>
<feature type="compositionally biased region" description="Basic residues" evidence="1">
    <location>
        <begin position="588"/>
        <end position="597"/>
    </location>
</feature>
<comment type="caution">
    <text evidence="4">The sequence shown here is derived from an EMBL/GenBank/DDBJ whole genome shotgun (WGS) entry which is preliminary data.</text>
</comment>
<feature type="domain" description="MULE transposase" evidence="3">
    <location>
        <begin position="283"/>
        <end position="349"/>
    </location>
</feature>
<name>A0A445AY71_ARAHY</name>
<dbReference type="PANTHER" id="PTHR47718">
    <property type="entry name" value="OS01G0519700 PROTEIN"/>
    <property type="match status" value="1"/>
</dbReference>
<protein>
    <submittedName>
        <fullName evidence="4">Uncharacterized protein</fullName>
    </submittedName>
</protein>
<feature type="region of interest" description="Disordered" evidence="1">
    <location>
        <begin position="567"/>
        <end position="618"/>
    </location>
</feature>
<dbReference type="PANTHER" id="PTHR47718:SF13">
    <property type="entry name" value="OS09G0290500 PROTEIN"/>
    <property type="match status" value="1"/>
</dbReference>
<reference evidence="4 5" key="1">
    <citation type="submission" date="2019-01" db="EMBL/GenBank/DDBJ databases">
        <title>Sequencing of cultivated peanut Arachis hypogaea provides insights into genome evolution and oil improvement.</title>
        <authorList>
            <person name="Chen X."/>
        </authorList>
    </citation>
    <scope>NUCLEOTIDE SEQUENCE [LARGE SCALE GENOMIC DNA]</scope>
    <source>
        <strain evidence="5">cv. Fuhuasheng</strain>
        <tissue evidence="4">Leaves</tissue>
    </source>
</reference>
<evidence type="ECO:0000256" key="1">
    <source>
        <dbReference type="SAM" id="MobiDB-lite"/>
    </source>
</evidence>
<dbReference type="Pfam" id="PF03101">
    <property type="entry name" value="FAR1"/>
    <property type="match status" value="1"/>
</dbReference>
<dbReference type="Pfam" id="PF10551">
    <property type="entry name" value="MULE"/>
    <property type="match status" value="1"/>
</dbReference>
<feature type="domain" description="FAR1" evidence="2">
    <location>
        <begin position="79"/>
        <end position="161"/>
    </location>
</feature>
<evidence type="ECO:0000313" key="4">
    <source>
        <dbReference type="EMBL" id="RYR31394.1"/>
    </source>
</evidence>
<feature type="compositionally biased region" description="Polar residues" evidence="1">
    <location>
        <begin position="602"/>
        <end position="613"/>
    </location>
</feature>
<dbReference type="Proteomes" id="UP000289738">
    <property type="component" value="Chromosome B01"/>
</dbReference>
<accession>A0A445AY71</accession>
<evidence type="ECO:0000259" key="2">
    <source>
        <dbReference type="Pfam" id="PF03101"/>
    </source>
</evidence>
<dbReference type="InterPro" id="IPR004330">
    <property type="entry name" value="FAR1_DNA_bnd_dom"/>
</dbReference>
<dbReference type="STRING" id="3818.A0A445AY71"/>
<organism evidence="4 5">
    <name type="scientific">Arachis hypogaea</name>
    <name type="common">Peanut</name>
    <dbReference type="NCBI Taxonomy" id="3818"/>
    <lineage>
        <taxon>Eukaryota</taxon>
        <taxon>Viridiplantae</taxon>
        <taxon>Streptophyta</taxon>
        <taxon>Embryophyta</taxon>
        <taxon>Tracheophyta</taxon>
        <taxon>Spermatophyta</taxon>
        <taxon>Magnoliopsida</taxon>
        <taxon>eudicotyledons</taxon>
        <taxon>Gunneridae</taxon>
        <taxon>Pentapetalae</taxon>
        <taxon>rosids</taxon>
        <taxon>fabids</taxon>
        <taxon>Fabales</taxon>
        <taxon>Fabaceae</taxon>
        <taxon>Papilionoideae</taxon>
        <taxon>50 kb inversion clade</taxon>
        <taxon>dalbergioids sensu lato</taxon>
        <taxon>Dalbergieae</taxon>
        <taxon>Pterocarpus clade</taxon>
        <taxon>Arachis</taxon>
    </lineage>
</organism>
<keyword evidence="5" id="KW-1185">Reference proteome</keyword>
<dbReference type="EMBL" id="SDMP01000011">
    <property type="protein sequence ID" value="RYR31394.1"/>
    <property type="molecule type" value="Genomic_DNA"/>
</dbReference>
<dbReference type="InterPro" id="IPR018289">
    <property type="entry name" value="MULE_transposase_dom"/>
</dbReference>
<dbReference type="AlphaFoldDB" id="A0A445AY71"/>
<gene>
    <name evidence="4" type="ORF">Ahy_B01g056213</name>
</gene>